<dbReference type="InterPro" id="IPR025724">
    <property type="entry name" value="GAG-pre-integrase_dom"/>
</dbReference>
<dbReference type="PANTHER" id="PTHR42648">
    <property type="entry name" value="TRANSPOSASE, PUTATIVE-RELATED"/>
    <property type="match status" value="1"/>
</dbReference>
<dbReference type="InterPro" id="IPR012337">
    <property type="entry name" value="RNaseH-like_sf"/>
</dbReference>
<evidence type="ECO:0000259" key="1">
    <source>
        <dbReference type="PROSITE" id="PS50994"/>
    </source>
</evidence>
<accession>A0ABQ4Z400</accession>
<reference evidence="2" key="2">
    <citation type="submission" date="2022-01" db="EMBL/GenBank/DDBJ databases">
        <authorList>
            <person name="Yamashiro T."/>
            <person name="Shiraishi A."/>
            <person name="Satake H."/>
            <person name="Nakayama K."/>
        </authorList>
    </citation>
    <scope>NUCLEOTIDE SEQUENCE</scope>
</reference>
<dbReference type="Pfam" id="PF13976">
    <property type="entry name" value="gag_pre-integrs"/>
    <property type="match status" value="1"/>
</dbReference>
<dbReference type="EMBL" id="BQNB010010923">
    <property type="protein sequence ID" value="GJS83733.1"/>
    <property type="molecule type" value="Genomic_DNA"/>
</dbReference>
<proteinExistence type="predicted"/>
<evidence type="ECO:0000313" key="2">
    <source>
        <dbReference type="EMBL" id="GJS83733.1"/>
    </source>
</evidence>
<dbReference type="PANTHER" id="PTHR42648:SF32">
    <property type="entry name" value="RIBONUCLEASE H-LIKE DOMAIN, GAG-PRE-INTEGRASE DOMAIN PROTEIN-RELATED"/>
    <property type="match status" value="1"/>
</dbReference>
<comment type="caution">
    <text evidence="2">The sequence shown here is derived from an EMBL/GenBank/DDBJ whole genome shotgun (WGS) entry which is preliminary data.</text>
</comment>
<keyword evidence="3" id="KW-1185">Reference proteome</keyword>
<dbReference type="SUPFAM" id="SSF53098">
    <property type="entry name" value="Ribonuclease H-like"/>
    <property type="match status" value="1"/>
</dbReference>
<evidence type="ECO:0000313" key="3">
    <source>
        <dbReference type="Proteomes" id="UP001151760"/>
    </source>
</evidence>
<dbReference type="InterPro" id="IPR039537">
    <property type="entry name" value="Retrotran_Ty1/copia-like"/>
</dbReference>
<organism evidence="2 3">
    <name type="scientific">Tanacetum coccineum</name>
    <dbReference type="NCBI Taxonomy" id="301880"/>
    <lineage>
        <taxon>Eukaryota</taxon>
        <taxon>Viridiplantae</taxon>
        <taxon>Streptophyta</taxon>
        <taxon>Embryophyta</taxon>
        <taxon>Tracheophyta</taxon>
        <taxon>Spermatophyta</taxon>
        <taxon>Magnoliopsida</taxon>
        <taxon>eudicotyledons</taxon>
        <taxon>Gunneridae</taxon>
        <taxon>Pentapetalae</taxon>
        <taxon>asterids</taxon>
        <taxon>campanulids</taxon>
        <taxon>Asterales</taxon>
        <taxon>Asteraceae</taxon>
        <taxon>Asteroideae</taxon>
        <taxon>Anthemideae</taxon>
        <taxon>Anthemidinae</taxon>
        <taxon>Tanacetum</taxon>
    </lineage>
</organism>
<dbReference type="Gene3D" id="3.30.420.10">
    <property type="entry name" value="Ribonuclease H-like superfamily/Ribonuclease H"/>
    <property type="match status" value="1"/>
</dbReference>
<dbReference type="InterPro" id="IPR036397">
    <property type="entry name" value="RNaseH_sf"/>
</dbReference>
<sequence>MEGFFLFTLYLTDFKEFDGGYVAFGGGAKGGRITGKGTLKTSKLDFEDVYFVKELKYNLFSVSQMCDNKNSVLFTDTGCFVLSSDFKLTDESQATLNESMLWHKRLGHINFKNINKLVNENLVRGLPLKCFENDQTYVACLKGKQHRASYSHGCDNGTKFKNRVMSEFGEKKGIKKEFSVARTPQQNSVAERRNRILIEAAKTMLADSKLPTTF</sequence>
<reference evidence="2" key="1">
    <citation type="journal article" date="2022" name="Int. J. Mol. Sci.">
        <title>Draft Genome of Tanacetum Coccineum: Genomic Comparison of Closely Related Tanacetum-Family Plants.</title>
        <authorList>
            <person name="Yamashiro T."/>
            <person name="Shiraishi A."/>
            <person name="Nakayama K."/>
            <person name="Satake H."/>
        </authorList>
    </citation>
    <scope>NUCLEOTIDE SEQUENCE</scope>
</reference>
<dbReference type="PROSITE" id="PS50994">
    <property type="entry name" value="INTEGRASE"/>
    <property type="match status" value="1"/>
</dbReference>
<gene>
    <name evidence="2" type="ORF">Tco_0750274</name>
</gene>
<dbReference type="Proteomes" id="UP001151760">
    <property type="component" value="Unassembled WGS sequence"/>
</dbReference>
<protein>
    <submittedName>
        <fullName evidence="2">Ribonuclease H-like domain-containing protein</fullName>
    </submittedName>
</protein>
<feature type="domain" description="Integrase catalytic" evidence="1">
    <location>
        <begin position="155"/>
        <end position="214"/>
    </location>
</feature>
<name>A0ABQ4Z400_9ASTR</name>
<dbReference type="InterPro" id="IPR001584">
    <property type="entry name" value="Integrase_cat-core"/>
</dbReference>